<name>A0A1D1Y3J8_9ARAE</name>
<organism evidence="2">
    <name type="scientific">Anthurium amnicola</name>
    <dbReference type="NCBI Taxonomy" id="1678845"/>
    <lineage>
        <taxon>Eukaryota</taxon>
        <taxon>Viridiplantae</taxon>
        <taxon>Streptophyta</taxon>
        <taxon>Embryophyta</taxon>
        <taxon>Tracheophyta</taxon>
        <taxon>Spermatophyta</taxon>
        <taxon>Magnoliopsida</taxon>
        <taxon>Liliopsida</taxon>
        <taxon>Araceae</taxon>
        <taxon>Pothoideae</taxon>
        <taxon>Potheae</taxon>
        <taxon>Anthurium</taxon>
    </lineage>
</organism>
<feature type="region of interest" description="Disordered" evidence="1">
    <location>
        <begin position="29"/>
        <end position="68"/>
    </location>
</feature>
<evidence type="ECO:0000256" key="1">
    <source>
        <dbReference type="SAM" id="MobiDB-lite"/>
    </source>
</evidence>
<gene>
    <name evidence="2" type="primary">csvR</name>
    <name evidence="2" type="ORF">g.123862</name>
</gene>
<sequence length="159" mass="17817">LSLSLSLPQRYSEIPADWFYRRLQGGRRPESAARSHARRRSPASPCSRSSFSTLAPRNGALSTGGSHRGGVSLRIMARGVDERSKNALWGSGGHNRTDQGLVGALIHTVERLSLDAAASLSPGATPHQTRRLLQRAWEDWILAWQEEEEEVPRVRWWWP</sequence>
<reference evidence="2" key="1">
    <citation type="submission" date="2015-07" db="EMBL/GenBank/DDBJ databases">
        <title>Transcriptome Assembly of Anthurium amnicola.</title>
        <authorList>
            <person name="Suzuki J."/>
        </authorList>
    </citation>
    <scope>NUCLEOTIDE SEQUENCE</scope>
</reference>
<feature type="non-terminal residue" evidence="2">
    <location>
        <position position="1"/>
    </location>
</feature>
<dbReference type="EMBL" id="GDJX01018711">
    <property type="protein sequence ID" value="JAT49225.1"/>
    <property type="molecule type" value="Transcribed_RNA"/>
</dbReference>
<accession>A0A1D1Y3J8</accession>
<evidence type="ECO:0000313" key="2">
    <source>
        <dbReference type="EMBL" id="JAT49225.1"/>
    </source>
</evidence>
<protein>
    <submittedName>
        <fullName evidence="2">HTH-type transcriptional activator CsvR</fullName>
    </submittedName>
</protein>
<dbReference type="AlphaFoldDB" id="A0A1D1Y3J8"/>
<feature type="compositionally biased region" description="Polar residues" evidence="1">
    <location>
        <begin position="51"/>
        <end position="65"/>
    </location>
</feature>
<proteinExistence type="predicted"/>
<feature type="non-terminal residue" evidence="2">
    <location>
        <position position="159"/>
    </location>
</feature>